<organism evidence="1 2">
    <name type="scientific">Hymenobacter lutimineralis</name>
    <dbReference type="NCBI Taxonomy" id="2606448"/>
    <lineage>
        <taxon>Bacteria</taxon>
        <taxon>Pseudomonadati</taxon>
        <taxon>Bacteroidota</taxon>
        <taxon>Cytophagia</taxon>
        <taxon>Cytophagales</taxon>
        <taxon>Hymenobacteraceae</taxon>
        <taxon>Hymenobacter</taxon>
    </lineage>
</organism>
<gene>
    <name evidence="1" type="ORF">FY528_18845</name>
</gene>
<dbReference type="Proteomes" id="UP000322791">
    <property type="component" value="Unassembled WGS sequence"/>
</dbReference>
<keyword evidence="2" id="KW-1185">Reference proteome</keyword>
<comment type="caution">
    <text evidence="1">The sequence shown here is derived from an EMBL/GenBank/DDBJ whole genome shotgun (WGS) entry which is preliminary data.</text>
</comment>
<dbReference type="RefSeq" id="WP_149072581.1">
    <property type="nucleotide sequence ID" value="NZ_VTHL01000026.1"/>
</dbReference>
<dbReference type="AlphaFoldDB" id="A0A5D6URX7"/>
<protein>
    <submittedName>
        <fullName evidence="1">Gliding motility-associated C-terminal domain-containing protein</fullName>
    </submittedName>
</protein>
<dbReference type="EMBL" id="VTHL01000026">
    <property type="protein sequence ID" value="TYZ06296.1"/>
    <property type="molecule type" value="Genomic_DNA"/>
</dbReference>
<reference evidence="1 2" key="1">
    <citation type="submission" date="2019-08" db="EMBL/GenBank/DDBJ databases">
        <authorList>
            <person name="Seo M.-J."/>
        </authorList>
    </citation>
    <scope>NUCLEOTIDE SEQUENCE [LARGE SCALE GENOMIC DNA]</scope>
    <source>
        <strain evidence="1 2">KIGAM108</strain>
    </source>
</reference>
<evidence type="ECO:0000313" key="2">
    <source>
        <dbReference type="Proteomes" id="UP000322791"/>
    </source>
</evidence>
<accession>A0A5D6URX7</accession>
<name>A0A5D6URX7_9BACT</name>
<evidence type="ECO:0000313" key="1">
    <source>
        <dbReference type="EMBL" id="TYZ06296.1"/>
    </source>
</evidence>
<proteinExistence type="predicted"/>
<sequence length="586" mass="63401">MNSVIYASRLRPEAYPGTCRSRHWLLQWRSMLLLAGCLCCLNLRAQNLVPNPGFEEAVLCGKDHAGNAGDGMRYFGTQPGDLGYGTGSPGWQRLHRTVGHLLRCNVLPLWPAPPRPWFQPHSGEGYIYIYVNGEYVPGSNATYDKDHAYAQAKLLAPLQAGCTYRITFYARLLGLTGLGLHPEPPVASDGLSAYVSREAIYHADGTNLIGYPAQAGLARGQLLTDTVNYVPITGTFVAQGGEQYLTLGNFRPTEQTTMRRLLPRPTEPTVSSCRYAIDDVSVVAVPPAELTLSAGPDRQLCPQAGSSLTLTASAGFAAYRWSTGQTTRTITVTEPGRYIVAADFGCGTVQDTVVVTRQPADLRLLPAPAAALCPGSASTLTAAAGFTDYRWADGPTGATRSVYQPGWYRLTATTAAGCPVQDSVLVLAGTRPVLPPLPADTLMCAAEPLMLRLPAPPPGTTYTWPDGSQALTYTTTRAGLVPVLVTTACGQATATVLVRTQDCAPLQIPNVVTANADGRNDFFVVQGLIQRPLGLRLYDRWGRQVYARADYQNTWPGPGVAPGLYYYHVLDARYRRTYRGWVEVLR</sequence>
<dbReference type="Pfam" id="PF13585">
    <property type="entry name" value="CHU_C"/>
    <property type="match status" value="1"/>
</dbReference>